<organism evidence="1 2">
    <name type="scientific">Artomyces pyxidatus</name>
    <dbReference type="NCBI Taxonomy" id="48021"/>
    <lineage>
        <taxon>Eukaryota</taxon>
        <taxon>Fungi</taxon>
        <taxon>Dikarya</taxon>
        <taxon>Basidiomycota</taxon>
        <taxon>Agaricomycotina</taxon>
        <taxon>Agaricomycetes</taxon>
        <taxon>Russulales</taxon>
        <taxon>Auriscalpiaceae</taxon>
        <taxon>Artomyces</taxon>
    </lineage>
</organism>
<name>A0ACB8TE24_9AGAM</name>
<accession>A0ACB8TE24</accession>
<protein>
    <submittedName>
        <fullName evidence="1">Uncharacterized protein</fullName>
    </submittedName>
</protein>
<dbReference type="EMBL" id="MU277192">
    <property type="protein sequence ID" value="KAI0066675.1"/>
    <property type="molecule type" value="Genomic_DNA"/>
</dbReference>
<evidence type="ECO:0000313" key="1">
    <source>
        <dbReference type="EMBL" id="KAI0066675.1"/>
    </source>
</evidence>
<reference evidence="1" key="2">
    <citation type="journal article" date="2022" name="New Phytol.">
        <title>Evolutionary transition to the ectomycorrhizal habit in the genomes of a hyperdiverse lineage of mushroom-forming fungi.</title>
        <authorList>
            <person name="Looney B."/>
            <person name="Miyauchi S."/>
            <person name="Morin E."/>
            <person name="Drula E."/>
            <person name="Courty P.E."/>
            <person name="Kohler A."/>
            <person name="Kuo A."/>
            <person name="LaButti K."/>
            <person name="Pangilinan J."/>
            <person name="Lipzen A."/>
            <person name="Riley R."/>
            <person name="Andreopoulos W."/>
            <person name="He G."/>
            <person name="Johnson J."/>
            <person name="Nolan M."/>
            <person name="Tritt A."/>
            <person name="Barry K.W."/>
            <person name="Grigoriev I.V."/>
            <person name="Nagy L.G."/>
            <person name="Hibbett D."/>
            <person name="Henrissat B."/>
            <person name="Matheny P.B."/>
            <person name="Labbe J."/>
            <person name="Martin F.M."/>
        </authorList>
    </citation>
    <scope>NUCLEOTIDE SEQUENCE</scope>
    <source>
        <strain evidence="1">HHB10654</strain>
    </source>
</reference>
<evidence type="ECO:0000313" key="2">
    <source>
        <dbReference type="Proteomes" id="UP000814140"/>
    </source>
</evidence>
<gene>
    <name evidence="1" type="ORF">BV25DRAFT_1796416</name>
</gene>
<sequence>VLACPVDGCSKAFTEAGNLRRHVRTIHKGDKPYQCDFPGCDKAFGRSDHLLLHMESHDE</sequence>
<keyword evidence="2" id="KW-1185">Reference proteome</keyword>
<reference evidence="1" key="1">
    <citation type="submission" date="2021-03" db="EMBL/GenBank/DDBJ databases">
        <authorList>
            <consortium name="DOE Joint Genome Institute"/>
            <person name="Ahrendt S."/>
            <person name="Looney B.P."/>
            <person name="Miyauchi S."/>
            <person name="Morin E."/>
            <person name="Drula E."/>
            <person name="Courty P.E."/>
            <person name="Chicoki N."/>
            <person name="Fauchery L."/>
            <person name="Kohler A."/>
            <person name="Kuo A."/>
            <person name="Labutti K."/>
            <person name="Pangilinan J."/>
            <person name="Lipzen A."/>
            <person name="Riley R."/>
            <person name="Andreopoulos W."/>
            <person name="He G."/>
            <person name="Johnson J."/>
            <person name="Barry K.W."/>
            <person name="Grigoriev I.V."/>
            <person name="Nagy L."/>
            <person name="Hibbett D."/>
            <person name="Henrissat B."/>
            <person name="Matheny P.B."/>
            <person name="Labbe J."/>
            <person name="Martin F."/>
        </authorList>
    </citation>
    <scope>NUCLEOTIDE SEQUENCE</scope>
    <source>
        <strain evidence="1">HHB10654</strain>
    </source>
</reference>
<proteinExistence type="predicted"/>
<comment type="caution">
    <text evidence="1">The sequence shown here is derived from an EMBL/GenBank/DDBJ whole genome shotgun (WGS) entry which is preliminary data.</text>
</comment>
<feature type="non-terminal residue" evidence="1">
    <location>
        <position position="1"/>
    </location>
</feature>
<dbReference type="Proteomes" id="UP000814140">
    <property type="component" value="Unassembled WGS sequence"/>
</dbReference>